<comment type="similarity">
    <text evidence="2">Belongs to the TMEM151 family.</text>
</comment>
<organism evidence="10 11">
    <name type="scientific">Clytia hemisphaerica</name>
    <dbReference type="NCBI Taxonomy" id="252671"/>
    <lineage>
        <taxon>Eukaryota</taxon>
        <taxon>Metazoa</taxon>
        <taxon>Cnidaria</taxon>
        <taxon>Hydrozoa</taxon>
        <taxon>Hydroidolina</taxon>
        <taxon>Leptothecata</taxon>
        <taxon>Obeliida</taxon>
        <taxon>Clytiidae</taxon>
        <taxon>Clytia</taxon>
    </lineage>
</organism>
<name>A0A7M5WJY8_9CNID</name>
<dbReference type="RefSeq" id="XP_066933032.1">
    <property type="nucleotide sequence ID" value="XM_067076931.1"/>
</dbReference>
<comment type="subcellular location">
    <subcellularLocation>
        <location evidence="1">Membrane</location>
        <topology evidence="1">Multi-pass membrane protein</topology>
    </subcellularLocation>
</comment>
<dbReference type="InterPro" id="IPR000742">
    <property type="entry name" value="EGF"/>
</dbReference>
<feature type="transmembrane region" description="Helical" evidence="7">
    <location>
        <begin position="408"/>
        <end position="428"/>
    </location>
</feature>
<dbReference type="InterPro" id="IPR026767">
    <property type="entry name" value="Tmem151"/>
</dbReference>
<dbReference type="Pfam" id="PF14857">
    <property type="entry name" value="TMEM151"/>
    <property type="match status" value="1"/>
</dbReference>
<feature type="domain" description="EGF-like" evidence="9">
    <location>
        <begin position="298"/>
        <end position="309"/>
    </location>
</feature>
<reference evidence="10" key="1">
    <citation type="submission" date="2021-01" db="UniProtKB">
        <authorList>
            <consortium name="EnsemblMetazoa"/>
        </authorList>
    </citation>
    <scope>IDENTIFICATION</scope>
</reference>
<dbReference type="EnsemblMetazoa" id="CLYHEMT006043.1">
    <property type="protein sequence ID" value="CLYHEMP006043.1"/>
    <property type="gene ID" value="CLYHEMG006043"/>
</dbReference>
<evidence type="ECO:0000256" key="4">
    <source>
        <dbReference type="ARBA" id="ARBA00022989"/>
    </source>
</evidence>
<evidence type="ECO:0000313" key="11">
    <source>
        <dbReference type="Proteomes" id="UP000594262"/>
    </source>
</evidence>
<dbReference type="AlphaFoldDB" id="A0A7M5WJY8"/>
<evidence type="ECO:0000313" key="10">
    <source>
        <dbReference type="EnsemblMetazoa" id="CLYHEMP006043.1"/>
    </source>
</evidence>
<feature type="chain" id="PRO_5029805552" description="EGF-like domain-containing protein" evidence="8">
    <location>
        <begin position="26"/>
        <end position="832"/>
    </location>
</feature>
<keyword evidence="11" id="KW-1185">Reference proteome</keyword>
<feature type="compositionally biased region" description="Polar residues" evidence="6">
    <location>
        <begin position="807"/>
        <end position="825"/>
    </location>
</feature>
<evidence type="ECO:0000256" key="2">
    <source>
        <dbReference type="ARBA" id="ARBA00009583"/>
    </source>
</evidence>
<keyword evidence="4 7" id="KW-1133">Transmembrane helix</keyword>
<dbReference type="PANTHER" id="PTHR31893:SF5">
    <property type="entry name" value="TRANSMEMBRANE PROTEIN 151 HOMOLOG"/>
    <property type="match status" value="1"/>
</dbReference>
<dbReference type="Proteomes" id="UP000594262">
    <property type="component" value="Unplaced"/>
</dbReference>
<accession>A0A7M5WJY8</accession>
<dbReference type="PANTHER" id="PTHR31893">
    <property type="entry name" value="TRANSMEMBRANE PROTEIN 151 HOMOLOG"/>
    <property type="match status" value="1"/>
</dbReference>
<evidence type="ECO:0000256" key="5">
    <source>
        <dbReference type="ARBA" id="ARBA00023136"/>
    </source>
</evidence>
<proteinExistence type="inferred from homology"/>
<dbReference type="PROSITE" id="PS00022">
    <property type="entry name" value="EGF_1"/>
    <property type="match status" value="1"/>
</dbReference>
<evidence type="ECO:0000256" key="8">
    <source>
        <dbReference type="SAM" id="SignalP"/>
    </source>
</evidence>
<feature type="compositionally biased region" description="Low complexity" evidence="6">
    <location>
        <begin position="730"/>
        <end position="759"/>
    </location>
</feature>
<keyword evidence="8" id="KW-0732">Signal</keyword>
<evidence type="ECO:0000256" key="3">
    <source>
        <dbReference type="ARBA" id="ARBA00022692"/>
    </source>
</evidence>
<evidence type="ECO:0000256" key="7">
    <source>
        <dbReference type="SAM" id="Phobius"/>
    </source>
</evidence>
<feature type="transmembrane region" description="Helical" evidence="7">
    <location>
        <begin position="449"/>
        <end position="468"/>
    </location>
</feature>
<keyword evidence="3 7" id="KW-0812">Transmembrane</keyword>
<sequence length="832" mass="95867">MNDHFIKLLSSMLLIISTSNIVVEAAKGNNEIYNLMCDRIYFEHPLEQKIPIINMVSAIYVKSNIISNGFPVYNNERGGSQFFLKNNNRFAFAKTYFSGPDSGLYITGYVYHLNNPNLWKKSINNTSKPLGDVFYGKWGFYKSSKYTSIDMTVKCVTSSMTDCGSNSVVFTSEITMNGTTVVNNPTLNNFNPILNRFQNNRRVYKHDNFKVTGLYLFYHSGYWMFGPDPEKSSAFFIAQSNAVKPEFVTAKWKETVGGKWVEFDAQVQCRGRKNYKLDVCSRQCKGVCLENSLKETVCTCKYAYRGWDCSFKEDINICGPIPGNAHETINREEGAVTTEYCWDNSIRPLLCYRYNNKPRSWYGYICPPQPTTTTTTTTRRPYTWVPPHNGGGGRKEKINLDDEHGLSIAIRILVLMIPIFLPIFHYYCYKRYRKSKEKDLPSVFSIYSLYFYCGVFFWLFIMLLNWIIDLKDYGKITMGYVLTVAYALAAIGYLFVLFESCYSSVMGYLKMSFDKPNAEQYVRSLLVEKPSVVTTAVCYHYETRYRTVSYTDANGNTQTRTETYQERVNTWTGAHVFEFDYWRDNSDTTKIPNPQFGEILRVKLSKEISFANDETAREFTEQTTKFVDDNRYRDTFIDYGTDFQVDGFEEHMIAYDQNQGVPWWMNKYCFVVSTLFCLSWPFRCLLRRKTKKYAYQVLKEISILPLEAVTNQPCSQSVPPLQQQPPPQFNSPSQQQQQQQQQQQPTGFNQPPQYYPYQPVTNNANYDATDFGGRHHPQGMAPNQPPYPPTGWAGETPPSYGDAIQMSEVTFNPQTGLPTAPSSGYGNHAYVQ</sequence>
<feature type="signal peptide" evidence="8">
    <location>
        <begin position="1"/>
        <end position="25"/>
    </location>
</feature>
<dbReference type="GeneID" id="136820714"/>
<feature type="region of interest" description="Disordered" evidence="6">
    <location>
        <begin position="714"/>
        <end position="832"/>
    </location>
</feature>
<keyword evidence="5 7" id="KW-0472">Membrane</keyword>
<dbReference type="OrthoDB" id="5981492at2759"/>
<feature type="transmembrane region" description="Helical" evidence="7">
    <location>
        <begin position="480"/>
        <end position="502"/>
    </location>
</feature>
<evidence type="ECO:0000259" key="9">
    <source>
        <dbReference type="PROSITE" id="PS00022"/>
    </source>
</evidence>
<evidence type="ECO:0000256" key="1">
    <source>
        <dbReference type="ARBA" id="ARBA00004141"/>
    </source>
</evidence>
<protein>
    <recommendedName>
        <fullName evidence="9">EGF-like domain-containing protein</fullName>
    </recommendedName>
</protein>
<evidence type="ECO:0000256" key="6">
    <source>
        <dbReference type="SAM" id="MobiDB-lite"/>
    </source>
</evidence>
<dbReference type="GO" id="GO:0016020">
    <property type="term" value="C:membrane"/>
    <property type="evidence" value="ECO:0007669"/>
    <property type="project" value="UniProtKB-SubCell"/>
</dbReference>